<evidence type="ECO:0000313" key="3">
    <source>
        <dbReference type="Proteomes" id="UP000030689"/>
    </source>
</evidence>
<protein>
    <recommendedName>
        <fullName evidence="4">TITAN-like protein</fullName>
    </recommendedName>
</protein>
<keyword evidence="3" id="KW-1185">Reference proteome</keyword>
<dbReference type="Pfam" id="PF14968">
    <property type="entry name" value="CCDC84"/>
    <property type="match status" value="1"/>
</dbReference>
<feature type="compositionally biased region" description="Basic and acidic residues" evidence="1">
    <location>
        <begin position="414"/>
        <end position="426"/>
    </location>
</feature>
<dbReference type="PANTHER" id="PTHR31198">
    <property type="entry name" value="COILED-COIL DOMAIN-CONTAINING PROTEIN 84"/>
    <property type="match status" value="1"/>
</dbReference>
<dbReference type="AlphaFoldDB" id="V4P5N7"/>
<organism evidence="2 3">
    <name type="scientific">Eutrema salsugineum</name>
    <name type="common">Saltwater cress</name>
    <name type="synonym">Sisymbrium salsugineum</name>
    <dbReference type="NCBI Taxonomy" id="72664"/>
    <lineage>
        <taxon>Eukaryota</taxon>
        <taxon>Viridiplantae</taxon>
        <taxon>Streptophyta</taxon>
        <taxon>Embryophyta</taxon>
        <taxon>Tracheophyta</taxon>
        <taxon>Spermatophyta</taxon>
        <taxon>Magnoliopsida</taxon>
        <taxon>eudicotyledons</taxon>
        <taxon>Gunneridae</taxon>
        <taxon>Pentapetalae</taxon>
        <taxon>rosids</taxon>
        <taxon>malvids</taxon>
        <taxon>Brassicales</taxon>
        <taxon>Brassicaceae</taxon>
        <taxon>Eutremeae</taxon>
        <taxon>Eutrema</taxon>
    </lineage>
</organism>
<dbReference type="PANTHER" id="PTHR31198:SF1">
    <property type="entry name" value="CENTROSOMAL AT-AC SPLICING FACTOR"/>
    <property type="match status" value="1"/>
</dbReference>
<gene>
    <name evidence="2" type="ORF">EUTSA_v10025155mg</name>
</gene>
<sequence length="459" mass="52337">MPCEDNSVEHHTVASKAYSNPFTQIIGSHEDVHGRDEEEEEEEIINKERIRVLQGPRHKYFPRHKDSLSAFLDRFRSKVADVRFFLKNPSVLRPQEESQNRVWCVFCDEDIVELGSSFACTFFISSKAINHFASPDHHKNIKQFLWKYGPAMDCIDDFLISEADVAKWGKKCKALRNKGSCGQLSGTSNDIHNKLEFETMDRIEKPSAQHINSNHPNDVMPLLYNTNEYQISNSEFPGVAHYGSHLNVNASHLPLYADPLRHLPGNEFGEHCIAFTGKDYSGNGNYCTQENYQMRQDKKQIEGSYSSPGVVGMSSISSSHSSDDSGNVHSGAPPPWLNVNDGNISSVELNQSEMTRFQEKRPVKTCKLNPNRVGAAWAERRKMEMEMEKRGQAMSSNTDADWLPNFGRVWQSGTRKESRKEFEKEKRKLVKTESISVESEPVQIQPYISKRARREKSSE</sequence>
<evidence type="ECO:0000256" key="1">
    <source>
        <dbReference type="SAM" id="MobiDB-lite"/>
    </source>
</evidence>
<proteinExistence type="predicted"/>
<dbReference type="KEGG" id="eus:EUTSA_v10025155mg"/>
<accession>V4P5N7</accession>
<evidence type="ECO:0008006" key="4">
    <source>
        <dbReference type="Google" id="ProtNLM"/>
    </source>
</evidence>
<dbReference type="EMBL" id="KI517384">
    <property type="protein sequence ID" value="ESQ54826.1"/>
    <property type="molecule type" value="Genomic_DNA"/>
</dbReference>
<dbReference type="OMA" id="MIQDEYT"/>
<feature type="region of interest" description="Disordered" evidence="1">
    <location>
        <begin position="413"/>
        <end position="459"/>
    </location>
</feature>
<dbReference type="GO" id="GO:0009793">
    <property type="term" value="P:embryo development ending in seed dormancy"/>
    <property type="evidence" value="ECO:0007669"/>
    <property type="project" value="EnsemblPlants"/>
</dbReference>
<feature type="compositionally biased region" description="Low complexity" evidence="1">
    <location>
        <begin position="306"/>
        <end position="331"/>
    </location>
</feature>
<dbReference type="GO" id="GO:0005634">
    <property type="term" value="C:nucleus"/>
    <property type="evidence" value="ECO:0007669"/>
    <property type="project" value="EnsemblPlants"/>
</dbReference>
<dbReference type="Proteomes" id="UP000030689">
    <property type="component" value="Unassembled WGS sequence"/>
</dbReference>
<dbReference type="Gramene" id="ESQ54826">
    <property type="protein sequence ID" value="ESQ54826"/>
    <property type="gene ID" value="EUTSA_v10025155mg"/>
</dbReference>
<reference evidence="2 3" key="1">
    <citation type="journal article" date="2013" name="Front. Plant Sci.">
        <title>The Reference Genome of the Halophytic Plant Eutrema salsugineum.</title>
        <authorList>
            <person name="Yang R."/>
            <person name="Jarvis D.E."/>
            <person name="Chen H."/>
            <person name="Beilstein M.A."/>
            <person name="Grimwood J."/>
            <person name="Jenkins J."/>
            <person name="Shu S."/>
            <person name="Prochnik S."/>
            <person name="Xin M."/>
            <person name="Ma C."/>
            <person name="Schmutz J."/>
            <person name="Wing R.A."/>
            <person name="Mitchell-Olds T."/>
            <person name="Schumaker K.S."/>
            <person name="Wang X."/>
        </authorList>
    </citation>
    <scope>NUCLEOTIDE SEQUENCE [LARGE SCALE GENOMIC DNA]</scope>
</reference>
<dbReference type="eggNOG" id="ENOG502QS8B">
    <property type="taxonomic scope" value="Eukaryota"/>
</dbReference>
<evidence type="ECO:0000313" key="2">
    <source>
        <dbReference type="EMBL" id="ESQ54826.1"/>
    </source>
</evidence>
<dbReference type="InterPro" id="IPR028015">
    <property type="entry name" value="CCDC84-like"/>
</dbReference>
<dbReference type="GO" id="GO:0009960">
    <property type="term" value="P:endosperm development"/>
    <property type="evidence" value="ECO:0007669"/>
    <property type="project" value="EnsemblPlants"/>
</dbReference>
<dbReference type="STRING" id="72664.V4P5N7"/>
<feature type="region of interest" description="Disordered" evidence="1">
    <location>
        <begin position="303"/>
        <end position="343"/>
    </location>
</feature>
<name>V4P5N7_EUTSA</name>
<feature type="compositionally biased region" description="Basic residues" evidence="1">
    <location>
        <begin position="450"/>
        <end position="459"/>
    </location>
</feature>